<evidence type="ECO:0000256" key="1">
    <source>
        <dbReference type="SAM" id="Phobius"/>
    </source>
</evidence>
<protein>
    <submittedName>
        <fullName evidence="2">Uncharacterized protein</fullName>
    </submittedName>
</protein>
<reference evidence="2 3" key="1">
    <citation type="journal article" date="2016" name="Nat. Commun.">
        <title>Thousands of microbial genomes shed light on interconnected biogeochemical processes in an aquifer system.</title>
        <authorList>
            <person name="Anantharaman K."/>
            <person name="Brown C.T."/>
            <person name="Hug L.A."/>
            <person name="Sharon I."/>
            <person name="Castelle C.J."/>
            <person name="Probst A.J."/>
            <person name="Thomas B.C."/>
            <person name="Singh A."/>
            <person name="Wilkins M.J."/>
            <person name="Karaoz U."/>
            <person name="Brodie E.L."/>
            <person name="Williams K.H."/>
            <person name="Hubbard S.S."/>
            <person name="Banfield J.F."/>
        </authorList>
    </citation>
    <scope>NUCLEOTIDE SEQUENCE [LARGE SCALE GENOMIC DNA]</scope>
</reference>
<feature type="transmembrane region" description="Helical" evidence="1">
    <location>
        <begin position="12"/>
        <end position="40"/>
    </location>
</feature>
<keyword evidence="1" id="KW-0472">Membrane</keyword>
<keyword evidence="1" id="KW-0812">Transmembrane</keyword>
<dbReference type="AlphaFoldDB" id="A0A1F6NHR4"/>
<comment type="caution">
    <text evidence="2">The sequence shown here is derived from an EMBL/GenBank/DDBJ whole genome shotgun (WGS) entry which is preliminary data.</text>
</comment>
<sequence>MSTEAVNGKMKFTDYLACWLGFVIFFTLIGGFLGFLIGLHFGLTDLLYLCLLVSSVAGAIVGLSAVIVLAVSNRELHPVRSSAVNAQKIAIETAVKSRGWSKRDYYCVVLVCLAIGLGIGIYFGTVFSRMMIYPVASFKDYSLMGLGLGLLAGLAIAGIHYGNESQDTFRLPKARARFRANFPK</sequence>
<keyword evidence="1" id="KW-1133">Transmembrane helix</keyword>
<evidence type="ECO:0000313" key="2">
    <source>
        <dbReference type="EMBL" id="OGH83358.1"/>
    </source>
</evidence>
<organism evidence="2 3">
    <name type="scientific">Candidatus Magasanikbacteria bacterium RIFOXYB1_FULL_40_15</name>
    <dbReference type="NCBI Taxonomy" id="1798697"/>
    <lineage>
        <taxon>Bacteria</taxon>
        <taxon>Candidatus Magasanikiibacteriota</taxon>
    </lineage>
</organism>
<accession>A0A1F6NHR4</accession>
<dbReference type="EMBL" id="MFQS01000015">
    <property type="protein sequence ID" value="OGH83358.1"/>
    <property type="molecule type" value="Genomic_DNA"/>
</dbReference>
<dbReference type="Proteomes" id="UP000176300">
    <property type="component" value="Unassembled WGS sequence"/>
</dbReference>
<evidence type="ECO:0000313" key="3">
    <source>
        <dbReference type="Proteomes" id="UP000176300"/>
    </source>
</evidence>
<gene>
    <name evidence="2" type="ORF">A2373_00070</name>
</gene>
<proteinExistence type="predicted"/>
<feature type="transmembrane region" description="Helical" evidence="1">
    <location>
        <begin position="46"/>
        <end position="71"/>
    </location>
</feature>
<feature type="transmembrane region" description="Helical" evidence="1">
    <location>
        <begin position="143"/>
        <end position="163"/>
    </location>
</feature>
<feature type="transmembrane region" description="Helical" evidence="1">
    <location>
        <begin position="105"/>
        <end position="123"/>
    </location>
</feature>
<name>A0A1F6NHR4_9BACT</name>